<evidence type="ECO:0000313" key="2">
    <source>
        <dbReference type="EMBL" id="MFC5156041.1"/>
    </source>
</evidence>
<keyword evidence="1" id="KW-0812">Transmembrane</keyword>
<evidence type="ECO:0000313" key="3">
    <source>
        <dbReference type="Proteomes" id="UP001596160"/>
    </source>
</evidence>
<dbReference type="EMBL" id="JBHSKP010000029">
    <property type="protein sequence ID" value="MFC5156041.1"/>
    <property type="molecule type" value="Genomic_DNA"/>
</dbReference>
<keyword evidence="1" id="KW-1133">Transmembrane helix</keyword>
<organism evidence="2 3">
    <name type="scientific">Streptomyces amakusaensis</name>
    <dbReference type="NCBI Taxonomy" id="67271"/>
    <lineage>
        <taxon>Bacteria</taxon>
        <taxon>Bacillati</taxon>
        <taxon>Actinomycetota</taxon>
        <taxon>Actinomycetes</taxon>
        <taxon>Kitasatosporales</taxon>
        <taxon>Streptomycetaceae</taxon>
        <taxon>Streptomyces</taxon>
    </lineage>
</organism>
<name>A0ABW0AR91_9ACTN</name>
<sequence>MRHQPTRRNALDTARHLAQWAARRRRTAAVHLLRGICYGIGTSAVTLLAVWAEQHL</sequence>
<dbReference type="RefSeq" id="WP_344486014.1">
    <property type="nucleotide sequence ID" value="NZ_BAAASB010000032.1"/>
</dbReference>
<evidence type="ECO:0000256" key="1">
    <source>
        <dbReference type="SAM" id="Phobius"/>
    </source>
</evidence>
<feature type="transmembrane region" description="Helical" evidence="1">
    <location>
        <begin position="32"/>
        <end position="52"/>
    </location>
</feature>
<comment type="caution">
    <text evidence="2">The sequence shown here is derived from an EMBL/GenBank/DDBJ whole genome shotgun (WGS) entry which is preliminary data.</text>
</comment>
<protein>
    <submittedName>
        <fullName evidence="2">Uncharacterized protein</fullName>
    </submittedName>
</protein>
<reference evidence="3" key="1">
    <citation type="journal article" date="2019" name="Int. J. Syst. Evol. Microbiol.">
        <title>The Global Catalogue of Microorganisms (GCM) 10K type strain sequencing project: providing services to taxonomists for standard genome sequencing and annotation.</title>
        <authorList>
            <consortium name="The Broad Institute Genomics Platform"/>
            <consortium name="The Broad Institute Genome Sequencing Center for Infectious Disease"/>
            <person name="Wu L."/>
            <person name="Ma J."/>
        </authorList>
    </citation>
    <scope>NUCLEOTIDE SEQUENCE [LARGE SCALE GENOMIC DNA]</scope>
    <source>
        <strain evidence="3">PCU 266</strain>
    </source>
</reference>
<gene>
    <name evidence="2" type="ORF">ACFPRH_30445</name>
</gene>
<proteinExistence type="predicted"/>
<accession>A0ABW0AR91</accession>
<dbReference type="Proteomes" id="UP001596160">
    <property type="component" value="Unassembled WGS sequence"/>
</dbReference>
<keyword evidence="3" id="KW-1185">Reference proteome</keyword>
<keyword evidence="1" id="KW-0472">Membrane</keyword>